<evidence type="ECO:0000313" key="3">
    <source>
        <dbReference type="Proteomes" id="UP001165060"/>
    </source>
</evidence>
<evidence type="ECO:0000313" key="2">
    <source>
        <dbReference type="EMBL" id="GMI19443.1"/>
    </source>
</evidence>
<feature type="domain" description="Glycosyltransferase 61 catalytic" evidence="1">
    <location>
        <begin position="381"/>
        <end position="474"/>
    </location>
</feature>
<feature type="non-terminal residue" evidence="2">
    <location>
        <position position="1"/>
    </location>
</feature>
<dbReference type="InterPro" id="IPR049625">
    <property type="entry name" value="Glyco_transf_61_cat"/>
</dbReference>
<dbReference type="Proteomes" id="UP001165060">
    <property type="component" value="Unassembled WGS sequence"/>
</dbReference>
<name>A0ABQ6M4U3_9STRA</name>
<dbReference type="EMBL" id="BRYB01002437">
    <property type="protein sequence ID" value="GMI19443.1"/>
    <property type="molecule type" value="Genomic_DNA"/>
</dbReference>
<proteinExistence type="predicted"/>
<gene>
    <name evidence="2" type="ORF">TeGR_g7144</name>
</gene>
<sequence>QRTSSSQYPYEHLSDEAIVAASDPSNTSPLPASVVGGSDFSNWNHGCNEDSNNGVPFPGSGGDYRLNPGPWKERFDNRVIICDGWSTVTCLLDSHDGVARPGTDKNSPPQPILDPIVRMCWMENLVPPEKRDPELCLRDSNAGPEPTGCGMTAYCDPVGLWADRTQGPGSPEGKMWRGLAAWNNPFRNQIVDRRPSSEAPTDMVPTESMIGEFGRAKDNARMLYFGFGDCMTWNPGHCNSDPVNLSIAQAVLGLGRAATTVMMMRGLNYDGAEGASPGSRDSPLFDLWDALSSQIHTRKEVFGNYPGREDGPIPLAVFAPPSITNVWWGANQCKAKRVSHTWQNFRKQVDPFMDAKAAALWEEDLAEGGGKMLHKFATKIQNIGSPPIDFFNRGLDGLILFVTRGGSRQMDNKLELWDRITEAFPESPAVMIQFSENIPYAVQCSLWRRAQAVVGIHGGNLGCSMFLSPGQGLVEAGWSCKAPQVSMFGAATIHNGAAYRCAEMTGNMEVGGDIDIDKAMVGLKEIMGGGLWEFYR</sequence>
<evidence type="ECO:0000259" key="1">
    <source>
        <dbReference type="Pfam" id="PF04577"/>
    </source>
</evidence>
<keyword evidence="3" id="KW-1185">Reference proteome</keyword>
<protein>
    <recommendedName>
        <fullName evidence="1">Glycosyltransferase 61 catalytic domain-containing protein</fullName>
    </recommendedName>
</protein>
<organism evidence="2 3">
    <name type="scientific">Tetraparma gracilis</name>
    <dbReference type="NCBI Taxonomy" id="2962635"/>
    <lineage>
        <taxon>Eukaryota</taxon>
        <taxon>Sar</taxon>
        <taxon>Stramenopiles</taxon>
        <taxon>Ochrophyta</taxon>
        <taxon>Bolidophyceae</taxon>
        <taxon>Parmales</taxon>
        <taxon>Triparmaceae</taxon>
        <taxon>Tetraparma</taxon>
    </lineage>
</organism>
<comment type="caution">
    <text evidence="2">The sequence shown here is derived from an EMBL/GenBank/DDBJ whole genome shotgun (WGS) entry which is preliminary data.</text>
</comment>
<accession>A0ABQ6M4U3</accession>
<dbReference type="Pfam" id="PF04577">
    <property type="entry name" value="Glyco_transf_61"/>
    <property type="match status" value="1"/>
</dbReference>
<reference evidence="2 3" key="1">
    <citation type="journal article" date="2023" name="Commun. Biol.">
        <title>Genome analysis of Parmales, the sister group of diatoms, reveals the evolutionary specialization of diatoms from phago-mixotrophs to photoautotrophs.</title>
        <authorList>
            <person name="Ban H."/>
            <person name="Sato S."/>
            <person name="Yoshikawa S."/>
            <person name="Yamada K."/>
            <person name="Nakamura Y."/>
            <person name="Ichinomiya M."/>
            <person name="Sato N."/>
            <person name="Blanc-Mathieu R."/>
            <person name="Endo H."/>
            <person name="Kuwata A."/>
            <person name="Ogata H."/>
        </authorList>
    </citation>
    <scope>NUCLEOTIDE SEQUENCE [LARGE SCALE GENOMIC DNA]</scope>
</reference>